<name>A0A426X957_ENSVE</name>
<evidence type="ECO:0000256" key="1">
    <source>
        <dbReference type="SAM" id="MobiDB-lite"/>
    </source>
</evidence>
<dbReference type="Proteomes" id="UP000287651">
    <property type="component" value="Unassembled WGS sequence"/>
</dbReference>
<accession>A0A426X957</accession>
<protein>
    <submittedName>
        <fullName evidence="2">Uncharacterized protein</fullName>
    </submittedName>
</protein>
<feature type="region of interest" description="Disordered" evidence="1">
    <location>
        <begin position="1"/>
        <end position="41"/>
    </location>
</feature>
<proteinExistence type="predicted"/>
<comment type="caution">
    <text evidence="2">The sequence shown here is derived from an EMBL/GenBank/DDBJ whole genome shotgun (WGS) entry which is preliminary data.</text>
</comment>
<dbReference type="AlphaFoldDB" id="A0A426X957"/>
<dbReference type="EMBL" id="AMZH03024254">
    <property type="protein sequence ID" value="RRT35970.1"/>
    <property type="molecule type" value="Genomic_DNA"/>
</dbReference>
<organism evidence="2 3">
    <name type="scientific">Ensete ventricosum</name>
    <name type="common">Abyssinian banana</name>
    <name type="synonym">Musa ensete</name>
    <dbReference type="NCBI Taxonomy" id="4639"/>
    <lineage>
        <taxon>Eukaryota</taxon>
        <taxon>Viridiplantae</taxon>
        <taxon>Streptophyta</taxon>
        <taxon>Embryophyta</taxon>
        <taxon>Tracheophyta</taxon>
        <taxon>Spermatophyta</taxon>
        <taxon>Magnoliopsida</taxon>
        <taxon>Liliopsida</taxon>
        <taxon>Zingiberales</taxon>
        <taxon>Musaceae</taxon>
        <taxon>Ensete</taxon>
    </lineage>
</organism>
<evidence type="ECO:0000313" key="3">
    <source>
        <dbReference type="Proteomes" id="UP000287651"/>
    </source>
</evidence>
<reference evidence="2 3" key="1">
    <citation type="journal article" date="2014" name="Agronomy (Basel)">
        <title>A Draft Genome Sequence for Ensete ventricosum, the Drought-Tolerant Tree Against Hunger.</title>
        <authorList>
            <person name="Harrison J."/>
            <person name="Moore K.A."/>
            <person name="Paszkiewicz K."/>
            <person name="Jones T."/>
            <person name="Grant M."/>
            <person name="Ambacheew D."/>
            <person name="Muzemil S."/>
            <person name="Studholme D.J."/>
        </authorList>
    </citation>
    <scope>NUCLEOTIDE SEQUENCE [LARGE SCALE GENOMIC DNA]</scope>
</reference>
<evidence type="ECO:0000313" key="2">
    <source>
        <dbReference type="EMBL" id="RRT35970.1"/>
    </source>
</evidence>
<feature type="non-terminal residue" evidence="2">
    <location>
        <position position="1"/>
    </location>
</feature>
<sequence length="114" mass="13015">AQLDLTTPPKRNLWSSKELEKADQNNREQRQSSGAPPIDGKMDLWSSMEILRGSRRRKGEQVTGSGVGRGLKNSVSLLYCFLTLRFPFSWRLQNPVQVLHGHQSDRAVQTRILR</sequence>
<feature type="compositionally biased region" description="Basic and acidic residues" evidence="1">
    <location>
        <begin position="17"/>
        <end position="30"/>
    </location>
</feature>
<gene>
    <name evidence="2" type="ORF">B296_00045661</name>
</gene>